<organism evidence="2">
    <name type="scientific">Hexamita inflata</name>
    <dbReference type="NCBI Taxonomy" id="28002"/>
    <lineage>
        <taxon>Eukaryota</taxon>
        <taxon>Metamonada</taxon>
        <taxon>Diplomonadida</taxon>
        <taxon>Hexamitidae</taxon>
        <taxon>Hexamitinae</taxon>
        <taxon>Hexamita</taxon>
    </lineage>
</organism>
<feature type="domain" description="Lipid-binding serum glycoprotein N-terminal" evidence="1">
    <location>
        <begin position="52"/>
        <end position="203"/>
    </location>
</feature>
<dbReference type="Gene3D" id="3.15.10.10">
    <property type="entry name" value="Bactericidal permeability-increasing protein, domain 1"/>
    <property type="match status" value="1"/>
</dbReference>
<dbReference type="SUPFAM" id="SSF55394">
    <property type="entry name" value="Bactericidal permeability-increasing protein, BPI"/>
    <property type="match status" value="1"/>
</dbReference>
<gene>
    <name evidence="3" type="ORF">HINF_LOCUS59065</name>
    <name evidence="2" type="ORF">HINF_LOCUS61186</name>
</gene>
<reference evidence="2" key="1">
    <citation type="submission" date="2023-06" db="EMBL/GenBank/DDBJ databases">
        <authorList>
            <person name="Kurt Z."/>
        </authorList>
    </citation>
    <scope>NUCLEOTIDE SEQUENCE</scope>
</reference>
<dbReference type="EMBL" id="CAXDID020000336">
    <property type="protein sequence ID" value="CAL6078772.1"/>
    <property type="molecule type" value="Genomic_DNA"/>
</dbReference>
<reference evidence="3 4" key="2">
    <citation type="submission" date="2024-07" db="EMBL/GenBank/DDBJ databases">
        <authorList>
            <person name="Akdeniz Z."/>
        </authorList>
    </citation>
    <scope>NUCLEOTIDE SEQUENCE [LARGE SCALE GENOMIC DNA]</scope>
</reference>
<dbReference type="EMBL" id="CATOUU010001124">
    <property type="protein sequence ID" value="CAI9973541.1"/>
    <property type="molecule type" value="Genomic_DNA"/>
</dbReference>
<protein>
    <recommendedName>
        <fullName evidence="1">Lipid-binding serum glycoprotein N-terminal domain-containing protein</fullName>
    </recommendedName>
</protein>
<evidence type="ECO:0000313" key="3">
    <source>
        <dbReference type="EMBL" id="CAL6078772.1"/>
    </source>
</evidence>
<evidence type="ECO:0000259" key="1">
    <source>
        <dbReference type="Pfam" id="PF01273"/>
    </source>
</evidence>
<name>A0AA86V2C9_9EUKA</name>
<dbReference type="GO" id="GO:0008289">
    <property type="term" value="F:lipid binding"/>
    <property type="evidence" value="ECO:0007669"/>
    <property type="project" value="InterPro"/>
</dbReference>
<keyword evidence="4" id="KW-1185">Reference proteome</keyword>
<dbReference type="AlphaFoldDB" id="A0AA86V2C9"/>
<dbReference type="InterPro" id="IPR017943">
    <property type="entry name" value="Bactericidal_perm-incr_a/b_dom"/>
</dbReference>
<sequence>MLLYTIFANRNCELGYSKILGPEDTAQTTTATRRGASKYMLCGIKDSIGAITDIIIPDQHLSFDVGVSQVEFTLSDIKIADLKVPDISFDLNDGQQSQMSLLNCSVVIKFQWRLQQQSYPYITDFGSGKIIVTNGEMKGVVNSTADVDQCPGHMIIGFVRAEIDYESLQVKLDGGDSWLFQSIINLILSEIEDELMGTLTEVLLKGFINLINNVFEDNRRIVEFHGYPNIIKDERYTSGIFTSSAGYVALRISGYVYSRSNLKDDFVTPQKLNPFTLNKFNNDFQIAIHEAAINNAYYTFHKYNNTYSGPTYQVLKPPTIKFMNAAGLFSINVLSNNSEVKLKLTAKLQVENDVQSEKCQVFFIYEKYEADSEDPMINLDQIQDEVVIHLNSVSKFATYQLGYTHYTDLNKYSYMLDPVEHVIRLVGPEEFICPK</sequence>
<dbReference type="InterPro" id="IPR017942">
    <property type="entry name" value="Lipid-bd_serum_glycop_N"/>
</dbReference>
<evidence type="ECO:0000313" key="4">
    <source>
        <dbReference type="Proteomes" id="UP001642409"/>
    </source>
</evidence>
<dbReference type="PANTHER" id="PTHR10504">
    <property type="entry name" value="BACTERICIDAL PERMEABILITY-INCREASING BPI PROTEIN-RELATED"/>
    <property type="match status" value="1"/>
</dbReference>
<evidence type="ECO:0000313" key="2">
    <source>
        <dbReference type="EMBL" id="CAI9973541.1"/>
    </source>
</evidence>
<dbReference type="Pfam" id="PF01273">
    <property type="entry name" value="LBP_BPI_CETP"/>
    <property type="match status" value="1"/>
</dbReference>
<comment type="caution">
    <text evidence="2">The sequence shown here is derived from an EMBL/GenBank/DDBJ whole genome shotgun (WGS) entry which is preliminary data.</text>
</comment>
<proteinExistence type="predicted"/>
<dbReference type="InterPro" id="IPR032942">
    <property type="entry name" value="BPI/LBP/Plunc"/>
</dbReference>
<accession>A0AA86V2C9</accession>
<dbReference type="PANTHER" id="PTHR10504:SF131">
    <property type="entry name" value="BPI2 DOMAIN-CONTAINING PROTEIN"/>
    <property type="match status" value="1"/>
</dbReference>
<dbReference type="Proteomes" id="UP001642409">
    <property type="component" value="Unassembled WGS sequence"/>
</dbReference>